<comment type="caution">
    <text evidence="2">The sequence shown here is derived from an EMBL/GenBank/DDBJ whole genome shotgun (WGS) entry which is preliminary data.</text>
</comment>
<evidence type="ECO:0000256" key="1">
    <source>
        <dbReference type="SAM" id="MobiDB-lite"/>
    </source>
</evidence>
<evidence type="ECO:0000313" key="2">
    <source>
        <dbReference type="EMBL" id="KAG0138892.1"/>
    </source>
</evidence>
<dbReference type="Proteomes" id="UP000886653">
    <property type="component" value="Unassembled WGS sequence"/>
</dbReference>
<evidence type="ECO:0000313" key="3">
    <source>
        <dbReference type="Proteomes" id="UP000886653"/>
    </source>
</evidence>
<gene>
    <name evidence="2" type="ORF">CROQUDRAFT_55525</name>
</gene>
<feature type="region of interest" description="Disordered" evidence="1">
    <location>
        <begin position="76"/>
        <end position="120"/>
    </location>
</feature>
<protein>
    <submittedName>
        <fullName evidence="2">Uncharacterized protein</fullName>
    </submittedName>
</protein>
<organism evidence="2 3">
    <name type="scientific">Cronartium quercuum f. sp. fusiforme G11</name>
    <dbReference type="NCBI Taxonomy" id="708437"/>
    <lineage>
        <taxon>Eukaryota</taxon>
        <taxon>Fungi</taxon>
        <taxon>Dikarya</taxon>
        <taxon>Basidiomycota</taxon>
        <taxon>Pucciniomycotina</taxon>
        <taxon>Pucciniomycetes</taxon>
        <taxon>Pucciniales</taxon>
        <taxon>Coleosporiaceae</taxon>
        <taxon>Cronartium</taxon>
    </lineage>
</organism>
<feature type="region of interest" description="Disordered" evidence="1">
    <location>
        <begin position="17"/>
        <end position="64"/>
    </location>
</feature>
<accession>A0A9P6T4S0</accession>
<sequence>MSGRNFNKKYYNHLSLPYQINTPTGDSENEDGDGPAFANRALHKEDMTDSIDLQVPSKGSDEEDNAINKLYYANGDFSNLYDESEEDGDYTPGENEDSDDDQEPPVFDTIGDEQMHEELC</sequence>
<dbReference type="AlphaFoldDB" id="A0A9P6T4S0"/>
<dbReference type="EMBL" id="MU168291">
    <property type="protein sequence ID" value="KAG0138892.1"/>
    <property type="molecule type" value="Genomic_DNA"/>
</dbReference>
<feature type="compositionally biased region" description="Acidic residues" evidence="1">
    <location>
        <begin position="82"/>
        <end position="103"/>
    </location>
</feature>
<keyword evidence="3" id="KW-1185">Reference proteome</keyword>
<dbReference type="OrthoDB" id="10414628at2759"/>
<proteinExistence type="predicted"/>
<name>A0A9P6T4S0_9BASI</name>
<reference evidence="2" key="1">
    <citation type="submission" date="2013-11" db="EMBL/GenBank/DDBJ databases">
        <title>Genome sequence of the fusiform rust pathogen reveals effectors for host alternation and coevolution with pine.</title>
        <authorList>
            <consortium name="DOE Joint Genome Institute"/>
            <person name="Smith K."/>
            <person name="Pendleton A."/>
            <person name="Kubisiak T."/>
            <person name="Anderson C."/>
            <person name="Salamov A."/>
            <person name="Aerts A."/>
            <person name="Riley R."/>
            <person name="Clum A."/>
            <person name="Lindquist E."/>
            <person name="Ence D."/>
            <person name="Campbell M."/>
            <person name="Kronenberg Z."/>
            <person name="Feau N."/>
            <person name="Dhillon B."/>
            <person name="Hamelin R."/>
            <person name="Burleigh J."/>
            <person name="Smith J."/>
            <person name="Yandell M."/>
            <person name="Nelson C."/>
            <person name="Grigoriev I."/>
            <person name="Davis J."/>
        </authorList>
    </citation>
    <scope>NUCLEOTIDE SEQUENCE</scope>
    <source>
        <strain evidence="2">G11</strain>
    </source>
</reference>